<reference evidence="2 3" key="1">
    <citation type="journal article" date="2014" name="Genome Announc.">
        <title>Complete Genome Sequence of Sterol-Transforming Mycobacterium neoaurum Strain VKM Ac-1815D.</title>
        <authorList>
            <person name="Shtratnikova V.Y."/>
            <person name="Bragin E.Y."/>
            <person name="Dovbnya D.V."/>
            <person name="Pekov Y.A."/>
            <person name="Schelkunov M.I."/>
            <person name="Strizhov N."/>
            <person name="Ivashina T.V."/>
            <person name="Ashapkin V.V."/>
            <person name="Donova M.V."/>
        </authorList>
    </citation>
    <scope>NUCLEOTIDE SEQUENCE [LARGE SCALE GENOMIC DNA]</scope>
    <source>
        <strain evidence="2 3">VKM Ac-1815D</strain>
    </source>
</reference>
<dbReference type="EMBL" id="CP006936">
    <property type="protein sequence ID" value="AHC27844.1"/>
    <property type="molecule type" value="Genomic_DNA"/>
</dbReference>
<name>V5XJL8_MYCNE</name>
<gene>
    <name evidence="2" type="ORF">D174_05900</name>
</gene>
<dbReference type="RefSeq" id="WP_019513899.1">
    <property type="nucleotide sequence ID" value="NC_023036.2"/>
</dbReference>
<feature type="region of interest" description="Disordered" evidence="1">
    <location>
        <begin position="1"/>
        <end position="45"/>
    </location>
</feature>
<keyword evidence="3" id="KW-1185">Reference proteome</keyword>
<dbReference type="GeneID" id="43863428"/>
<dbReference type="Proteomes" id="UP000018763">
    <property type="component" value="Chromosome"/>
</dbReference>
<protein>
    <submittedName>
        <fullName evidence="2">Uncharacterized protein</fullName>
    </submittedName>
</protein>
<dbReference type="AlphaFoldDB" id="V5XJL8"/>
<accession>V5XJL8</accession>
<evidence type="ECO:0000256" key="1">
    <source>
        <dbReference type="SAM" id="MobiDB-lite"/>
    </source>
</evidence>
<organism evidence="2 3">
    <name type="scientific">Mycolicibacterium neoaurum VKM Ac-1815D</name>
    <dbReference type="NCBI Taxonomy" id="700508"/>
    <lineage>
        <taxon>Bacteria</taxon>
        <taxon>Bacillati</taxon>
        <taxon>Actinomycetota</taxon>
        <taxon>Actinomycetes</taxon>
        <taxon>Mycobacteriales</taxon>
        <taxon>Mycobacteriaceae</taxon>
        <taxon>Mycolicibacterium</taxon>
    </lineage>
</organism>
<evidence type="ECO:0000313" key="3">
    <source>
        <dbReference type="Proteomes" id="UP000018763"/>
    </source>
</evidence>
<sequence length="45" mass="4880">MIGRFVEPGSCRAGGHGRRDSDDASPRAVLPWTPMPDEIDNGIRS</sequence>
<proteinExistence type="predicted"/>
<evidence type="ECO:0000313" key="2">
    <source>
        <dbReference type="EMBL" id="AHC27844.1"/>
    </source>
</evidence>